<name>A0ABW5CV38_9BACT</name>
<reference evidence="7" key="1">
    <citation type="journal article" date="2019" name="Int. J. Syst. Evol. Microbiol.">
        <title>The Global Catalogue of Microorganisms (GCM) 10K type strain sequencing project: providing services to taxonomists for standard genome sequencing and annotation.</title>
        <authorList>
            <consortium name="The Broad Institute Genomics Platform"/>
            <consortium name="The Broad Institute Genome Sequencing Center for Infectious Disease"/>
            <person name="Wu L."/>
            <person name="Ma J."/>
        </authorList>
    </citation>
    <scope>NUCLEOTIDE SEQUENCE [LARGE SCALE GENOMIC DNA]</scope>
    <source>
        <strain evidence="7">CGMCC 4.1782</strain>
    </source>
</reference>
<dbReference type="EMBL" id="JBHUIM010000001">
    <property type="protein sequence ID" value="MFD2245180.1"/>
    <property type="molecule type" value="Genomic_DNA"/>
</dbReference>
<dbReference type="Gene3D" id="3.40.1090.10">
    <property type="entry name" value="Cytosolic phospholipase A2 catalytic domain"/>
    <property type="match status" value="2"/>
</dbReference>
<feature type="short sequence motif" description="GXGXXG" evidence="4">
    <location>
        <begin position="57"/>
        <end position="62"/>
    </location>
</feature>
<evidence type="ECO:0000313" key="7">
    <source>
        <dbReference type="Proteomes" id="UP001597374"/>
    </source>
</evidence>
<feature type="active site" description="Proton acceptor" evidence="4">
    <location>
        <position position="235"/>
    </location>
</feature>
<sequence>MDGHAEMKAVSESLSPYTAVSQVRATFHTVRLYLLTFLLLIGSLDASAQKVAVVLSGGGAKGIAHVGVLRALEEHNIPIDYIVGTSMGGIVGSLYAAGYSPAEIEYLVNTEAFQLWAAGKPEQNYLYNFAAPDTNPSLLKLHVAIDSTLQARLTSNIVNDASLNFALAQLMAQPAARANYNFDKLMVPFRCVAADIYTQQQVILREGQLADAVRATLTVPLFFRAIRINRRLLYDGGLYNNFPVDVAQREFDPDIIIGVNVSSKVYKEYPYGEDEFDLAHTLMYAMMSNSDSSALGKNGIYLQPDIGNLTSLDFKNVEELFTAGYDEAMKKMELIRQRIQRRSSPEGLTRKREQFRNGFKNLAFEDIEIRGLAKENEKSYVRKFFRKENTDYSIQEVKTGYFRLASANNFRNLYPTFQYNAATQKYKLLLDLQKEEDLKLSVGGVLASRPIDNIFAGLEYNLLGRRLYTLSASFNTGRFYQAANVRTRVDVPARHPFYLEPAFTYNNWNYLSTTGFLLERNKLPFIEQTDRSYALNLGITNSYKDKLVLSTAFAQTIDRYSNRFTIVNTDTLDKTYFNAFTSALTFRRGNLNRKQYASAGREFSSSVRYINGTEKYEPGSTAFSQRKTMQEHEWLRLKLSYERYIGEGAHRFGYLLEGVVSSQPFFQNYRASVIAAPAFTPLSDSKTLFLDNFRSHQYAAGGLRYIYLLSNRFEVRTEGYVFQPYKPLQQDADQRPYYGSTFTGTGLIGNASVVYHSLLGPVALNLNYYSDDSKRWGVLFHLGYLLFQDRALD</sequence>
<organism evidence="6 7">
    <name type="scientific">Pontibacter ruber</name>
    <dbReference type="NCBI Taxonomy" id="1343895"/>
    <lineage>
        <taxon>Bacteria</taxon>
        <taxon>Pseudomonadati</taxon>
        <taxon>Bacteroidota</taxon>
        <taxon>Cytophagia</taxon>
        <taxon>Cytophagales</taxon>
        <taxon>Hymenobacteraceae</taxon>
        <taxon>Pontibacter</taxon>
    </lineage>
</organism>
<dbReference type="Proteomes" id="UP001597374">
    <property type="component" value="Unassembled WGS sequence"/>
</dbReference>
<dbReference type="SUPFAM" id="SSF52151">
    <property type="entry name" value="FabD/lysophospholipase-like"/>
    <property type="match status" value="1"/>
</dbReference>
<dbReference type="PANTHER" id="PTHR14226">
    <property type="entry name" value="NEUROPATHY TARGET ESTERASE/SWISS CHEESE D.MELANOGASTER"/>
    <property type="match status" value="1"/>
</dbReference>
<keyword evidence="7" id="KW-1185">Reference proteome</keyword>
<keyword evidence="3 4" id="KW-0443">Lipid metabolism</keyword>
<feature type="short sequence motif" description="DGA/G" evidence="4">
    <location>
        <begin position="235"/>
        <end position="237"/>
    </location>
</feature>
<proteinExistence type="predicted"/>
<accession>A0ABW5CV38</accession>
<dbReference type="InterPro" id="IPR002641">
    <property type="entry name" value="PNPLA_dom"/>
</dbReference>
<dbReference type="PROSITE" id="PS51635">
    <property type="entry name" value="PNPLA"/>
    <property type="match status" value="1"/>
</dbReference>
<dbReference type="InterPro" id="IPR016035">
    <property type="entry name" value="Acyl_Trfase/lysoPLipase"/>
</dbReference>
<keyword evidence="1 4" id="KW-0378">Hydrolase</keyword>
<keyword evidence="2 4" id="KW-0442">Lipid degradation</keyword>
<feature type="domain" description="PNPLA" evidence="5">
    <location>
        <begin position="53"/>
        <end position="248"/>
    </location>
</feature>
<dbReference type="CDD" id="cd07205">
    <property type="entry name" value="Pat_PNPLA6_PNPLA7_NTE1_like"/>
    <property type="match status" value="1"/>
</dbReference>
<dbReference type="InterPro" id="IPR050301">
    <property type="entry name" value="NTE"/>
</dbReference>
<dbReference type="Pfam" id="PF01734">
    <property type="entry name" value="Patatin"/>
    <property type="match status" value="1"/>
</dbReference>
<feature type="short sequence motif" description="GXSXG" evidence="4">
    <location>
        <begin position="84"/>
        <end position="88"/>
    </location>
</feature>
<dbReference type="RefSeq" id="WP_250429372.1">
    <property type="nucleotide sequence ID" value="NZ_JALPRR010000002.1"/>
</dbReference>
<gene>
    <name evidence="6" type="ORF">ACFSKP_02870</name>
</gene>
<evidence type="ECO:0000256" key="1">
    <source>
        <dbReference type="ARBA" id="ARBA00022801"/>
    </source>
</evidence>
<comment type="caution">
    <text evidence="6">The sequence shown here is derived from an EMBL/GenBank/DDBJ whole genome shotgun (WGS) entry which is preliminary data.</text>
</comment>
<evidence type="ECO:0000256" key="2">
    <source>
        <dbReference type="ARBA" id="ARBA00022963"/>
    </source>
</evidence>
<feature type="active site" description="Nucleophile" evidence="4">
    <location>
        <position position="86"/>
    </location>
</feature>
<evidence type="ECO:0000256" key="4">
    <source>
        <dbReference type="PROSITE-ProRule" id="PRU01161"/>
    </source>
</evidence>
<evidence type="ECO:0000313" key="6">
    <source>
        <dbReference type="EMBL" id="MFD2245180.1"/>
    </source>
</evidence>
<evidence type="ECO:0000259" key="5">
    <source>
        <dbReference type="PROSITE" id="PS51635"/>
    </source>
</evidence>
<dbReference type="PANTHER" id="PTHR14226:SF29">
    <property type="entry name" value="NEUROPATHY TARGET ESTERASE SWS"/>
    <property type="match status" value="1"/>
</dbReference>
<evidence type="ECO:0000256" key="3">
    <source>
        <dbReference type="ARBA" id="ARBA00023098"/>
    </source>
</evidence>
<protein>
    <submittedName>
        <fullName evidence="6">Patatin-like phospholipase family protein</fullName>
    </submittedName>
</protein>